<comment type="caution">
    <text evidence="7">The sequence shown here is derived from an EMBL/GenBank/DDBJ whole genome shotgun (WGS) entry which is preliminary data.</text>
</comment>
<dbReference type="Proteomes" id="UP000239649">
    <property type="component" value="Unassembled WGS sequence"/>
</dbReference>
<dbReference type="Gene3D" id="3.40.5.90">
    <property type="entry name" value="CDGSH iron-sulfur domain, mitoNEET-type"/>
    <property type="match status" value="1"/>
</dbReference>
<organism evidence="7 8">
    <name type="scientific">Micractinium conductrix</name>
    <dbReference type="NCBI Taxonomy" id="554055"/>
    <lineage>
        <taxon>Eukaryota</taxon>
        <taxon>Viridiplantae</taxon>
        <taxon>Chlorophyta</taxon>
        <taxon>core chlorophytes</taxon>
        <taxon>Trebouxiophyceae</taxon>
        <taxon>Chlorellales</taxon>
        <taxon>Chlorellaceae</taxon>
        <taxon>Chlorella clade</taxon>
        <taxon>Micractinium</taxon>
    </lineage>
</organism>
<dbReference type="PANTHER" id="PTHR13680">
    <property type="entry name" value="CDGSH IRON-SULFUR DOMAIN-CONTAINING PROTEIN 1"/>
    <property type="match status" value="1"/>
</dbReference>
<comment type="cofactor">
    <cofactor evidence="5">
        <name>[2Fe-2S] cluster</name>
        <dbReference type="ChEBI" id="CHEBI:190135"/>
    </cofactor>
</comment>
<dbReference type="EMBL" id="LHPF02000001">
    <property type="protein sequence ID" value="PSC77033.1"/>
    <property type="molecule type" value="Genomic_DNA"/>
</dbReference>
<evidence type="ECO:0000259" key="6">
    <source>
        <dbReference type="SMART" id="SM00704"/>
    </source>
</evidence>
<protein>
    <submittedName>
        <fullName evidence="7">CDGSH iron-sulfur domain-containing NEET</fullName>
    </submittedName>
</protein>
<dbReference type="AlphaFoldDB" id="A0A2P6VSF9"/>
<dbReference type="OrthoDB" id="512432at2759"/>
<keyword evidence="1" id="KW-0001">2Fe-2S</keyword>
<dbReference type="InterPro" id="IPR018967">
    <property type="entry name" value="FeS-contain_CDGSH-typ"/>
</dbReference>
<dbReference type="GO" id="GO:0010506">
    <property type="term" value="P:regulation of autophagy"/>
    <property type="evidence" value="ECO:0007669"/>
    <property type="project" value="InterPro"/>
</dbReference>
<dbReference type="PANTHER" id="PTHR13680:SF5">
    <property type="entry name" value="CDGSH IRON-SULFUR DOMAIN-CONTAINING PROTEIN 1"/>
    <property type="match status" value="1"/>
</dbReference>
<dbReference type="GO" id="GO:0051537">
    <property type="term" value="F:2 iron, 2 sulfur cluster binding"/>
    <property type="evidence" value="ECO:0007669"/>
    <property type="project" value="UniProtKB-KW"/>
</dbReference>
<evidence type="ECO:0000256" key="1">
    <source>
        <dbReference type="ARBA" id="ARBA00022714"/>
    </source>
</evidence>
<evidence type="ECO:0000256" key="2">
    <source>
        <dbReference type="ARBA" id="ARBA00022723"/>
    </source>
</evidence>
<accession>A0A2P6VSF9</accession>
<keyword evidence="2" id="KW-0479">Metal-binding</keyword>
<dbReference type="SMART" id="SM00704">
    <property type="entry name" value="ZnF_CDGSH"/>
    <property type="match status" value="1"/>
</dbReference>
<dbReference type="FunFam" id="3.40.5.90:FF:000001">
    <property type="entry name" value="CDGSH iron-sulfur domain-containing protein 1"/>
    <property type="match status" value="1"/>
</dbReference>
<sequence>MQSLAVRTTFSAPRAAGRVAARRSLTVRASSEPINPNIKKDVDKVVDTVFPKDLDGKPQAVYCRCWRSATFPLCNGAHVKHNQATGDNVGPLIIKASD</sequence>
<dbReference type="GO" id="GO:0046872">
    <property type="term" value="F:metal ion binding"/>
    <property type="evidence" value="ECO:0007669"/>
    <property type="project" value="UniProtKB-KW"/>
</dbReference>
<name>A0A2P6VSF9_9CHLO</name>
<keyword evidence="4" id="KW-0411">Iron-sulfur</keyword>
<keyword evidence="3" id="KW-0408">Iron</keyword>
<gene>
    <name evidence="7" type="primary">g263</name>
    <name evidence="7" type="ORF">C2E20_0263</name>
</gene>
<dbReference type="InterPro" id="IPR045131">
    <property type="entry name" value="CISD1/2"/>
</dbReference>
<dbReference type="GO" id="GO:0005741">
    <property type="term" value="C:mitochondrial outer membrane"/>
    <property type="evidence" value="ECO:0007669"/>
    <property type="project" value="TreeGrafter"/>
</dbReference>
<dbReference type="Pfam" id="PF09360">
    <property type="entry name" value="zf-CDGSH"/>
    <property type="match status" value="1"/>
</dbReference>
<dbReference type="STRING" id="554055.A0A2P6VSF9"/>
<proteinExistence type="predicted"/>
<dbReference type="InterPro" id="IPR042216">
    <property type="entry name" value="MitoNEET_CISD"/>
</dbReference>
<feature type="domain" description="Iron-binding zinc finger CDGSH type" evidence="6">
    <location>
        <begin position="44"/>
        <end position="84"/>
    </location>
</feature>
<keyword evidence="8" id="KW-1185">Reference proteome</keyword>
<evidence type="ECO:0000313" key="7">
    <source>
        <dbReference type="EMBL" id="PSC77033.1"/>
    </source>
</evidence>
<reference evidence="7 8" key="1">
    <citation type="journal article" date="2018" name="Plant J.">
        <title>Genome sequences of Chlorella sorokiniana UTEX 1602 and Micractinium conductrix SAG 241.80: implications to maltose excretion by a green alga.</title>
        <authorList>
            <person name="Arriola M.B."/>
            <person name="Velmurugan N."/>
            <person name="Zhang Y."/>
            <person name="Plunkett M.H."/>
            <person name="Hondzo H."/>
            <person name="Barney B.M."/>
        </authorList>
    </citation>
    <scope>NUCLEOTIDE SEQUENCE [LARGE SCALE GENOMIC DNA]</scope>
    <source>
        <strain evidence="7 8">SAG 241.80</strain>
    </source>
</reference>
<evidence type="ECO:0000256" key="4">
    <source>
        <dbReference type="ARBA" id="ARBA00023014"/>
    </source>
</evidence>
<evidence type="ECO:0000313" key="8">
    <source>
        <dbReference type="Proteomes" id="UP000239649"/>
    </source>
</evidence>
<evidence type="ECO:0000256" key="5">
    <source>
        <dbReference type="ARBA" id="ARBA00034078"/>
    </source>
</evidence>
<evidence type="ECO:0000256" key="3">
    <source>
        <dbReference type="ARBA" id="ARBA00023004"/>
    </source>
</evidence>